<evidence type="ECO:0000256" key="1">
    <source>
        <dbReference type="SAM" id="MobiDB-lite"/>
    </source>
</evidence>
<feature type="compositionally biased region" description="Polar residues" evidence="1">
    <location>
        <begin position="15"/>
        <end position="26"/>
    </location>
</feature>
<evidence type="ECO:0000313" key="2">
    <source>
        <dbReference type="EMBL" id="CAD7412773.1"/>
    </source>
</evidence>
<dbReference type="AlphaFoldDB" id="A0A7R9H9B9"/>
<accession>A0A7R9H9B9</accession>
<sequence length="126" mass="13687">MTGGGGGLERLSLSAQARLEQQSHMPSGTPPDVSAAQSTPGHPCPVRSMSAHCAQAKVGFPLRVSRPRLQTWGGESHVSYSVSLDASRWSPVMKCHQLSVRSTYPLYRPRPSLIFSHTLLFTQTNT</sequence>
<protein>
    <submittedName>
        <fullName evidence="2">Uncharacterized protein</fullName>
    </submittedName>
</protein>
<organism evidence="2">
    <name type="scientific">Timema cristinae</name>
    <name type="common">Walking stick</name>
    <dbReference type="NCBI Taxonomy" id="61476"/>
    <lineage>
        <taxon>Eukaryota</taxon>
        <taxon>Metazoa</taxon>
        <taxon>Ecdysozoa</taxon>
        <taxon>Arthropoda</taxon>
        <taxon>Hexapoda</taxon>
        <taxon>Insecta</taxon>
        <taxon>Pterygota</taxon>
        <taxon>Neoptera</taxon>
        <taxon>Polyneoptera</taxon>
        <taxon>Phasmatodea</taxon>
        <taxon>Timematodea</taxon>
        <taxon>Timematoidea</taxon>
        <taxon>Timematidae</taxon>
        <taxon>Timema</taxon>
    </lineage>
</organism>
<name>A0A7R9H9B9_TIMCR</name>
<dbReference type="EMBL" id="OC323165">
    <property type="protein sequence ID" value="CAD7412773.1"/>
    <property type="molecule type" value="Genomic_DNA"/>
</dbReference>
<feature type="region of interest" description="Disordered" evidence="1">
    <location>
        <begin position="15"/>
        <end position="48"/>
    </location>
</feature>
<gene>
    <name evidence="2" type="ORF">TCEB3V08_LOCUS11510</name>
</gene>
<reference evidence="2" key="1">
    <citation type="submission" date="2020-11" db="EMBL/GenBank/DDBJ databases">
        <authorList>
            <person name="Tran Van P."/>
        </authorList>
    </citation>
    <scope>NUCLEOTIDE SEQUENCE</scope>
</reference>
<proteinExistence type="predicted"/>